<feature type="signal peptide" evidence="5">
    <location>
        <begin position="1"/>
        <end position="23"/>
    </location>
</feature>
<dbReference type="RefSeq" id="WP_038997585.1">
    <property type="nucleotide sequence ID" value="NZ_OZ024668.1"/>
</dbReference>
<dbReference type="InterPro" id="IPR008240">
    <property type="entry name" value="Chorismate_mutase_periplasmic"/>
</dbReference>
<dbReference type="GO" id="GO:0046417">
    <property type="term" value="P:chorismate metabolic process"/>
    <property type="evidence" value="ECO:0007669"/>
    <property type="project" value="InterPro"/>
</dbReference>
<dbReference type="GO" id="GO:0004106">
    <property type="term" value="F:chorismate mutase activity"/>
    <property type="evidence" value="ECO:0007669"/>
    <property type="project" value="UniProtKB-EC"/>
</dbReference>
<dbReference type="EMBL" id="OZ024668">
    <property type="protein sequence ID" value="CAK9891728.1"/>
    <property type="molecule type" value="Genomic_DNA"/>
</dbReference>
<dbReference type="PROSITE" id="PS51168">
    <property type="entry name" value="CHORISMATE_MUT_2"/>
    <property type="match status" value="1"/>
</dbReference>
<dbReference type="Pfam" id="PF01817">
    <property type="entry name" value="CM_2"/>
    <property type="match status" value="1"/>
</dbReference>
<evidence type="ECO:0000259" key="6">
    <source>
        <dbReference type="PROSITE" id="PS51168"/>
    </source>
</evidence>
<accession>A0A5E6P0Q4</accession>
<dbReference type="EMBL" id="CABVHG010000001">
    <property type="protein sequence ID" value="VVM36711.1"/>
    <property type="molecule type" value="Genomic_DNA"/>
</dbReference>
<dbReference type="PANTHER" id="PTHR38041">
    <property type="entry name" value="CHORISMATE MUTASE"/>
    <property type="match status" value="1"/>
</dbReference>
<dbReference type="InterPro" id="IPR036979">
    <property type="entry name" value="CM_dom_sf"/>
</dbReference>
<dbReference type="GO" id="GO:0009697">
    <property type="term" value="P:salicylic acid biosynthetic process"/>
    <property type="evidence" value="ECO:0007669"/>
    <property type="project" value="TreeGrafter"/>
</dbReference>
<evidence type="ECO:0000256" key="4">
    <source>
        <dbReference type="ARBA" id="ARBA00023235"/>
    </source>
</evidence>
<evidence type="ECO:0000256" key="2">
    <source>
        <dbReference type="ARBA" id="ARBA00012404"/>
    </source>
</evidence>
<feature type="domain" description="Chorismate mutase" evidence="6">
    <location>
        <begin position="1"/>
        <end position="102"/>
    </location>
</feature>
<dbReference type="NCBIfam" id="NF006741">
    <property type="entry name" value="PRK09269.1"/>
    <property type="match status" value="1"/>
</dbReference>
<evidence type="ECO:0000256" key="5">
    <source>
        <dbReference type="SAM" id="SignalP"/>
    </source>
</evidence>
<dbReference type="EC" id="5.4.99.5" evidence="2"/>
<dbReference type="Proteomes" id="UP000326595">
    <property type="component" value="Chromosome"/>
</dbReference>
<dbReference type="SUPFAM" id="SSF48600">
    <property type="entry name" value="Chorismate mutase II"/>
    <property type="match status" value="1"/>
</dbReference>
<evidence type="ECO:0000313" key="8">
    <source>
        <dbReference type="EMBL" id="VVM36711.1"/>
    </source>
</evidence>
<protein>
    <recommendedName>
        <fullName evidence="2">chorismate mutase</fullName>
        <ecNumber evidence="2">5.4.99.5</ecNumber>
    </recommendedName>
</protein>
<reference evidence="8" key="1">
    <citation type="submission" date="2019-09" db="EMBL/GenBank/DDBJ databases">
        <authorList>
            <person name="Chandra G."/>
            <person name="Truman W A."/>
        </authorList>
    </citation>
    <scope>NUCLEOTIDE SEQUENCE [LARGE SCALE GENOMIC DNA]</scope>
    <source>
        <strain evidence="8">PS652</strain>
    </source>
</reference>
<sequence precursor="true">MRTRLSALLLAPALLLQGCTPIAPPSPLSQLLDSVDRRLDLATAVALSKWDSGQAVQATDREQQVIAKAQSQADRFGLSEQRAGDFFADQIEANKLLQYSALSRWQAQGYAPPTPRTDLQTQLRPQLDRLQHVLLSQLAEFDRSRPQDCRTLLAQAITHRTQNPPRTLALIRATGQLCRAD</sequence>
<dbReference type="PROSITE" id="PS51257">
    <property type="entry name" value="PROKAR_LIPOPROTEIN"/>
    <property type="match status" value="1"/>
</dbReference>
<dbReference type="InterPro" id="IPR036263">
    <property type="entry name" value="Chorismate_II_sf"/>
</dbReference>
<keyword evidence="3 5" id="KW-0732">Signal</keyword>
<reference evidence="7 9" key="2">
    <citation type="submission" date="2024-03" db="EMBL/GenBank/DDBJ databases">
        <authorList>
            <person name="Alaster D. Moffat"/>
            <person name="Govind Chandra"/>
            <person name="Andrew W. Truman"/>
        </authorList>
    </citation>
    <scope>NUCLEOTIDE SEQUENCE [LARGE SCALE GENOMIC DNA]</scope>
    <source>
        <strain evidence="7">PS652</strain>
    </source>
</reference>
<proteinExistence type="predicted"/>
<dbReference type="Gene3D" id="1.20.59.10">
    <property type="entry name" value="Chorismate mutase"/>
    <property type="match status" value="1"/>
</dbReference>
<comment type="pathway">
    <text evidence="1">Metabolic intermediate biosynthesis; prephenate biosynthesis; prephenate from chorismate: step 1/1.</text>
</comment>
<name>A0A5E6P0Q4_PSEFL</name>
<dbReference type="InterPro" id="IPR051331">
    <property type="entry name" value="Chorismate_mutase-related"/>
</dbReference>
<evidence type="ECO:0000313" key="9">
    <source>
        <dbReference type="Proteomes" id="UP000326595"/>
    </source>
</evidence>
<dbReference type="SMART" id="SM00830">
    <property type="entry name" value="CM_2"/>
    <property type="match status" value="1"/>
</dbReference>
<dbReference type="UniPathway" id="UPA00120">
    <property type="reaction ID" value="UER00203"/>
</dbReference>
<organism evidence="8">
    <name type="scientific">Pseudomonas fluorescens</name>
    <dbReference type="NCBI Taxonomy" id="294"/>
    <lineage>
        <taxon>Bacteria</taxon>
        <taxon>Pseudomonadati</taxon>
        <taxon>Pseudomonadota</taxon>
        <taxon>Gammaproteobacteria</taxon>
        <taxon>Pseudomonadales</taxon>
        <taxon>Pseudomonadaceae</taxon>
        <taxon>Pseudomonas</taxon>
    </lineage>
</organism>
<dbReference type="NCBIfam" id="TIGR01806">
    <property type="entry name" value="CM_mono2"/>
    <property type="match status" value="1"/>
</dbReference>
<dbReference type="AlphaFoldDB" id="A0A5E6P0Q4"/>
<dbReference type="InterPro" id="IPR002701">
    <property type="entry name" value="CM_II_prokaryot"/>
</dbReference>
<dbReference type="PANTHER" id="PTHR38041:SF2">
    <property type="entry name" value="SECRETED CHORISMATE MUTASE"/>
    <property type="match status" value="1"/>
</dbReference>
<evidence type="ECO:0000256" key="1">
    <source>
        <dbReference type="ARBA" id="ARBA00004817"/>
    </source>
</evidence>
<evidence type="ECO:0000256" key="3">
    <source>
        <dbReference type="ARBA" id="ARBA00022729"/>
    </source>
</evidence>
<feature type="chain" id="PRO_5022923258" description="chorismate mutase" evidence="5">
    <location>
        <begin position="24"/>
        <end position="181"/>
    </location>
</feature>
<evidence type="ECO:0000313" key="7">
    <source>
        <dbReference type="EMBL" id="CAK9891728.1"/>
    </source>
</evidence>
<gene>
    <name evidence="8" type="ORF">PS652_00065</name>
    <name evidence="7" type="ORF">PS652_04592</name>
</gene>
<keyword evidence="4 8" id="KW-0413">Isomerase</keyword>